<keyword evidence="13" id="KW-1133">Transmembrane helix</keyword>
<keyword evidence="13" id="KW-0472">Membrane</keyword>
<evidence type="ECO:0000313" key="16">
    <source>
        <dbReference type="Proteomes" id="UP000095300"/>
    </source>
</evidence>
<dbReference type="InterPro" id="IPR044862">
    <property type="entry name" value="Pro_4_hyd_alph_FE2OG_OXY"/>
</dbReference>
<evidence type="ECO:0000256" key="1">
    <source>
        <dbReference type="ARBA" id="ARBA00001961"/>
    </source>
</evidence>
<evidence type="ECO:0000256" key="13">
    <source>
        <dbReference type="SAM" id="Phobius"/>
    </source>
</evidence>
<feature type="transmembrane region" description="Helical" evidence="13">
    <location>
        <begin position="12"/>
        <end position="33"/>
    </location>
</feature>
<dbReference type="VEuPathDB" id="VectorBase:SCAU011564"/>
<dbReference type="OrthoDB" id="420380at2759"/>
<dbReference type="Gene3D" id="6.10.140.1460">
    <property type="match status" value="1"/>
</dbReference>
<dbReference type="InterPro" id="IPR045054">
    <property type="entry name" value="P4HA-like"/>
</dbReference>
<keyword evidence="10" id="KW-0560">Oxidoreductase</keyword>
<keyword evidence="7" id="KW-0256">Endoplasmic reticulum</keyword>
<evidence type="ECO:0000256" key="4">
    <source>
        <dbReference type="ARBA" id="ARBA00006511"/>
    </source>
</evidence>
<keyword evidence="13" id="KW-0812">Transmembrane</keyword>
<evidence type="ECO:0000259" key="14">
    <source>
        <dbReference type="PROSITE" id="PS51471"/>
    </source>
</evidence>
<dbReference type="Pfam" id="PF13640">
    <property type="entry name" value="2OG-FeII_Oxy_3"/>
    <property type="match status" value="1"/>
</dbReference>
<keyword evidence="9" id="KW-0223">Dioxygenase</keyword>
<dbReference type="GO" id="GO:0031418">
    <property type="term" value="F:L-ascorbic acid binding"/>
    <property type="evidence" value="ECO:0007669"/>
    <property type="project" value="UniProtKB-KW"/>
</dbReference>
<evidence type="ECO:0000256" key="7">
    <source>
        <dbReference type="ARBA" id="ARBA00022824"/>
    </source>
</evidence>
<keyword evidence="6" id="KW-0479">Metal-binding</keyword>
<dbReference type="Gene3D" id="1.25.40.10">
    <property type="entry name" value="Tetratricopeptide repeat domain"/>
    <property type="match status" value="1"/>
</dbReference>
<dbReference type="EnsemblMetazoa" id="SCAU011564-RA">
    <property type="protein sequence ID" value="SCAU011564-PA"/>
    <property type="gene ID" value="SCAU011564"/>
</dbReference>
<evidence type="ECO:0000256" key="6">
    <source>
        <dbReference type="ARBA" id="ARBA00022723"/>
    </source>
</evidence>
<feature type="domain" description="Fe2OG dioxygenase" evidence="14">
    <location>
        <begin position="412"/>
        <end position="517"/>
    </location>
</feature>
<proteinExistence type="inferred from homology"/>
<sequence length="541" mass="61434">MAYSSISSSSYPVRIICSFGFGLVGLLLVLLLAPTLHHQPRTFVSAEFYSSVDSLRQLDGIETLLLHSFRKYSKGLQDEISTLRRFMERIKFQHKKAQEDVEDYLGNPINAFTLIERMVSEWSDVGDLLKFEDSYKELTDSLTQLEENFTLPDEKELKGAVLGLARLQDTYGITTDAMANGKGYGLPLSWRECYELATVFRDESRTDLALEWLEQAYDKLQASKETKDVKTYFGVQIKETLALINQVMGNVEKAAQHLDDILVDEPLHPTKLTKKILSRYSLETFEPYQQSETDRLHAQLCRGETTKKQNLSCYLESSSHPFLTLAPLQIEPLNLDPFIRLYHNVLNDRQIAELFNYAEGKMFRSRVLKTPGEGEVSEIRVCQQTWLSRFENPVAGMMYRLLHLITGFNITNVESMQLANYGIGGLYAPHHDFVRNYGLSSNLVGDRITTSMFYLTDVTEGGYTIFPEVGVFAKPTKGSMVMWPNLHKSLAPDVRTLHGGCPVLKGSKYIANIWSRSGFQDVAMPCGLVDDTFQRIDDLPE</sequence>
<protein>
    <recommendedName>
        <fullName evidence="5">procollagen-proline 4-dioxygenase</fullName>
        <ecNumber evidence="5">1.14.11.2</ecNumber>
    </recommendedName>
</protein>
<dbReference type="GO" id="GO:0004656">
    <property type="term" value="F:procollagen-proline 4-dioxygenase activity"/>
    <property type="evidence" value="ECO:0007669"/>
    <property type="project" value="UniProtKB-EC"/>
</dbReference>
<comment type="similarity">
    <text evidence="4">Belongs to the P4HA family.</text>
</comment>
<reference evidence="15" key="1">
    <citation type="submission" date="2020-05" db="UniProtKB">
        <authorList>
            <consortium name="EnsemblMetazoa"/>
        </authorList>
    </citation>
    <scope>IDENTIFICATION</scope>
    <source>
        <strain evidence="15">USDA</strain>
    </source>
</reference>
<comment type="subcellular location">
    <subcellularLocation>
        <location evidence="3">Endoplasmic reticulum lumen</location>
    </subcellularLocation>
</comment>
<comment type="cofactor">
    <cofactor evidence="1">
        <name>L-ascorbate</name>
        <dbReference type="ChEBI" id="CHEBI:38290"/>
    </cofactor>
</comment>
<evidence type="ECO:0000256" key="12">
    <source>
        <dbReference type="ARBA" id="ARBA00023180"/>
    </source>
</evidence>
<evidence type="ECO:0000256" key="5">
    <source>
        <dbReference type="ARBA" id="ARBA00012269"/>
    </source>
</evidence>
<evidence type="ECO:0000256" key="10">
    <source>
        <dbReference type="ARBA" id="ARBA00023002"/>
    </source>
</evidence>
<dbReference type="STRING" id="35570.A0A1I8PVR3"/>
<evidence type="ECO:0000256" key="3">
    <source>
        <dbReference type="ARBA" id="ARBA00004319"/>
    </source>
</evidence>
<dbReference type="SMART" id="SM00702">
    <property type="entry name" value="P4Hc"/>
    <property type="match status" value="1"/>
</dbReference>
<evidence type="ECO:0000256" key="11">
    <source>
        <dbReference type="ARBA" id="ARBA00023004"/>
    </source>
</evidence>
<dbReference type="InterPro" id="IPR013547">
    <property type="entry name" value="P4H_N"/>
</dbReference>
<keyword evidence="11" id="KW-0408">Iron</keyword>
<dbReference type="PANTHER" id="PTHR10869">
    <property type="entry name" value="PROLYL 4-HYDROXYLASE ALPHA SUBUNIT"/>
    <property type="match status" value="1"/>
</dbReference>
<dbReference type="Gene3D" id="2.60.120.620">
    <property type="entry name" value="q2cbj1_9rhob like domain"/>
    <property type="match status" value="1"/>
</dbReference>
<dbReference type="GO" id="GO:0005788">
    <property type="term" value="C:endoplasmic reticulum lumen"/>
    <property type="evidence" value="ECO:0007669"/>
    <property type="project" value="UniProtKB-SubCell"/>
</dbReference>
<keyword evidence="8" id="KW-0847">Vitamin C</keyword>
<evidence type="ECO:0000313" key="15">
    <source>
        <dbReference type="EnsemblMetazoa" id="SCAU011564-PA"/>
    </source>
</evidence>
<dbReference type="InterPro" id="IPR005123">
    <property type="entry name" value="Oxoglu/Fe-dep_dioxygenase_dom"/>
</dbReference>
<comment type="function">
    <text evidence="2">Catalyzes the post-translational formation of 4-hydroxyproline in -Xaa-Pro-Gly- sequences in collagens and other proteins.</text>
</comment>
<name>A0A1I8PVR3_STOCA</name>
<dbReference type="EC" id="1.14.11.2" evidence="5"/>
<dbReference type="KEGG" id="scac:106088484"/>
<accession>A0A1I8PVR3</accession>
<evidence type="ECO:0000256" key="2">
    <source>
        <dbReference type="ARBA" id="ARBA00002035"/>
    </source>
</evidence>
<organism evidence="15 16">
    <name type="scientific">Stomoxys calcitrans</name>
    <name type="common">Stable fly</name>
    <name type="synonym">Conops calcitrans</name>
    <dbReference type="NCBI Taxonomy" id="35570"/>
    <lineage>
        <taxon>Eukaryota</taxon>
        <taxon>Metazoa</taxon>
        <taxon>Ecdysozoa</taxon>
        <taxon>Arthropoda</taxon>
        <taxon>Hexapoda</taxon>
        <taxon>Insecta</taxon>
        <taxon>Pterygota</taxon>
        <taxon>Neoptera</taxon>
        <taxon>Endopterygota</taxon>
        <taxon>Diptera</taxon>
        <taxon>Brachycera</taxon>
        <taxon>Muscomorpha</taxon>
        <taxon>Muscoidea</taxon>
        <taxon>Muscidae</taxon>
        <taxon>Stomoxys</taxon>
    </lineage>
</organism>
<dbReference type="AlphaFoldDB" id="A0A1I8PVR3"/>
<dbReference type="InterPro" id="IPR011990">
    <property type="entry name" value="TPR-like_helical_dom_sf"/>
</dbReference>
<evidence type="ECO:0000256" key="8">
    <source>
        <dbReference type="ARBA" id="ARBA00022896"/>
    </source>
</evidence>
<keyword evidence="16" id="KW-1185">Reference proteome</keyword>
<dbReference type="InterPro" id="IPR006620">
    <property type="entry name" value="Pro_4_hyd_alph"/>
</dbReference>
<gene>
    <name evidence="15" type="primary">106088484</name>
</gene>
<dbReference type="PROSITE" id="PS51471">
    <property type="entry name" value="FE2OG_OXY"/>
    <property type="match status" value="1"/>
</dbReference>
<dbReference type="PANTHER" id="PTHR10869:SF244">
    <property type="entry name" value="PROLYL 4-HYDROXYLASE SUBUNIT ALPHA-2"/>
    <property type="match status" value="1"/>
</dbReference>
<dbReference type="Proteomes" id="UP000095300">
    <property type="component" value="Unassembled WGS sequence"/>
</dbReference>
<dbReference type="GO" id="GO:0005506">
    <property type="term" value="F:iron ion binding"/>
    <property type="evidence" value="ECO:0007669"/>
    <property type="project" value="InterPro"/>
</dbReference>
<keyword evidence="12" id="KW-0325">Glycoprotein</keyword>
<evidence type="ECO:0000256" key="9">
    <source>
        <dbReference type="ARBA" id="ARBA00022964"/>
    </source>
</evidence>
<dbReference type="Pfam" id="PF08336">
    <property type="entry name" value="P4Ha_N"/>
    <property type="match status" value="1"/>
</dbReference>